<name>A0A8S5MY09_9CAUD</name>
<sequence>MSIPSKIRKFYGVQLDERQTIYIIEVDGKTFIGFNPFEKIENATAYLQQMGILPPDEEEKNI</sequence>
<proteinExistence type="predicted"/>
<dbReference type="EMBL" id="BK015017">
    <property type="protein sequence ID" value="DAD87217.1"/>
    <property type="molecule type" value="Genomic_DNA"/>
</dbReference>
<evidence type="ECO:0000313" key="1">
    <source>
        <dbReference type="EMBL" id="DAD87217.1"/>
    </source>
</evidence>
<organism evidence="1">
    <name type="scientific">Siphoviridae sp. ctuUw41</name>
    <dbReference type="NCBI Taxonomy" id="2826503"/>
    <lineage>
        <taxon>Viruses</taxon>
        <taxon>Duplodnaviria</taxon>
        <taxon>Heunggongvirae</taxon>
        <taxon>Uroviricota</taxon>
        <taxon>Caudoviricetes</taxon>
    </lineage>
</organism>
<protein>
    <submittedName>
        <fullName evidence="1">MraZ protein</fullName>
    </submittedName>
</protein>
<reference evidence="1" key="1">
    <citation type="journal article" date="2021" name="Proc. Natl. Acad. Sci. U.S.A.">
        <title>A Catalog of Tens of Thousands of Viruses from Human Metagenomes Reveals Hidden Associations with Chronic Diseases.</title>
        <authorList>
            <person name="Tisza M.J."/>
            <person name="Buck C.B."/>
        </authorList>
    </citation>
    <scope>NUCLEOTIDE SEQUENCE</scope>
    <source>
        <strain evidence="1">CtuUw41</strain>
    </source>
</reference>
<accession>A0A8S5MY09</accession>